<dbReference type="InterPro" id="IPR050182">
    <property type="entry name" value="Cytochrome_P450_fam2"/>
</dbReference>
<dbReference type="PANTHER" id="PTHR24300">
    <property type="entry name" value="CYTOCHROME P450 508A4-RELATED"/>
    <property type="match status" value="1"/>
</dbReference>
<dbReference type="Gene3D" id="1.10.630.10">
    <property type="entry name" value="Cytochrome P450"/>
    <property type="match status" value="1"/>
</dbReference>
<dbReference type="PANTHER" id="PTHR24300:SF397">
    <property type="entry name" value="CYTOCHROME P450 2U1"/>
    <property type="match status" value="1"/>
</dbReference>
<dbReference type="InterPro" id="IPR002401">
    <property type="entry name" value="Cyt_P450_E_grp-I"/>
</dbReference>
<dbReference type="EMBL" id="JAIZAY010000017">
    <property type="protein sequence ID" value="KAJ8026259.1"/>
    <property type="molecule type" value="Genomic_DNA"/>
</dbReference>
<dbReference type="InterPro" id="IPR001128">
    <property type="entry name" value="Cyt_P450"/>
</dbReference>
<proteinExistence type="inferred from homology"/>
<dbReference type="PRINTS" id="PR00463">
    <property type="entry name" value="EP450I"/>
</dbReference>
<dbReference type="AlphaFoldDB" id="A0A9Q0YPP8"/>
<evidence type="ECO:0000313" key="16">
    <source>
        <dbReference type="Proteomes" id="UP001152320"/>
    </source>
</evidence>
<evidence type="ECO:0000256" key="2">
    <source>
        <dbReference type="ARBA" id="ARBA00004174"/>
    </source>
</evidence>
<protein>
    <submittedName>
        <fullName evidence="15">Cytochrome P450 2U1</fullName>
    </submittedName>
</protein>
<evidence type="ECO:0000256" key="8">
    <source>
        <dbReference type="ARBA" id="ARBA00022848"/>
    </source>
</evidence>
<organism evidence="15 16">
    <name type="scientific">Holothuria leucospilota</name>
    <name type="common">Black long sea cucumber</name>
    <name type="synonym">Mertensiothuria leucospilota</name>
    <dbReference type="NCBI Taxonomy" id="206669"/>
    <lineage>
        <taxon>Eukaryota</taxon>
        <taxon>Metazoa</taxon>
        <taxon>Echinodermata</taxon>
        <taxon>Eleutherozoa</taxon>
        <taxon>Echinozoa</taxon>
        <taxon>Holothuroidea</taxon>
        <taxon>Aspidochirotacea</taxon>
        <taxon>Aspidochirotida</taxon>
        <taxon>Holothuriidae</taxon>
        <taxon>Holothuria</taxon>
    </lineage>
</organism>
<evidence type="ECO:0000313" key="15">
    <source>
        <dbReference type="EMBL" id="KAJ8026259.1"/>
    </source>
</evidence>
<dbReference type="GO" id="GO:0006082">
    <property type="term" value="P:organic acid metabolic process"/>
    <property type="evidence" value="ECO:0007669"/>
    <property type="project" value="TreeGrafter"/>
</dbReference>
<evidence type="ECO:0000256" key="5">
    <source>
        <dbReference type="ARBA" id="ARBA00022617"/>
    </source>
</evidence>
<keyword evidence="11" id="KW-0503">Monooxygenase</keyword>
<dbReference type="SUPFAM" id="SSF48264">
    <property type="entry name" value="Cytochrome P450"/>
    <property type="match status" value="1"/>
</dbReference>
<comment type="cofactor">
    <cofactor evidence="1 13">
        <name>heme</name>
        <dbReference type="ChEBI" id="CHEBI:30413"/>
    </cofactor>
</comment>
<comment type="caution">
    <text evidence="15">The sequence shown here is derived from an EMBL/GenBank/DDBJ whole genome shotgun (WGS) entry which is preliminary data.</text>
</comment>
<feature type="binding site" description="axial binding residue" evidence="13">
    <location>
        <position position="414"/>
    </location>
    <ligand>
        <name>heme</name>
        <dbReference type="ChEBI" id="CHEBI:30413"/>
    </ligand>
    <ligandPart>
        <name>Fe</name>
        <dbReference type="ChEBI" id="CHEBI:18248"/>
    </ligandPart>
</feature>
<name>A0A9Q0YPP8_HOLLE</name>
<evidence type="ECO:0000256" key="9">
    <source>
        <dbReference type="ARBA" id="ARBA00023002"/>
    </source>
</evidence>
<dbReference type="GO" id="GO:0005506">
    <property type="term" value="F:iron ion binding"/>
    <property type="evidence" value="ECO:0007669"/>
    <property type="project" value="InterPro"/>
</dbReference>
<dbReference type="GO" id="GO:0008395">
    <property type="term" value="F:steroid hydroxylase activity"/>
    <property type="evidence" value="ECO:0007669"/>
    <property type="project" value="TreeGrafter"/>
</dbReference>
<dbReference type="Pfam" id="PF00067">
    <property type="entry name" value="p450"/>
    <property type="match status" value="1"/>
</dbReference>
<evidence type="ECO:0000256" key="12">
    <source>
        <dbReference type="ARBA" id="ARBA00023136"/>
    </source>
</evidence>
<accession>A0A9Q0YPP8</accession>
<keyword evidence="7" id="KW-0256">Endoplasmic reticulum</keyword>
<evidence type="ECO:0000256" key="14">
    <source>
        <dbReference type="SAM" id="MobiDB-lite"/>
    </source>
</evidence>
<keyword evidence="16" id="KW-1185">Reference proteome</keyword>
<keyword evidence="6 13" id="KW-0479">Metal-binding</keyword>
<evidence type="ECO:0000256" key="4">
    <source>
        <dbReference type="ARBA" id="ARBA00010617"/>
    </source>
</evidence>
<dbReference type="InterPro" id="IPR036396">
    <property type="entry name" value="Cyt_P450_sf"/>
</dbReference>
<evidence type="ECO:0000256" key="6">
    <source>
        <dbReference type="ARBA" id="ARBA00022723"/>
    </source>
</evidence>
<evidence type="ECO:0000256" key="10">
    <source>
        <dbReference type="ARBA" id="ARBA00023004"/>
    </source>
</evidence>
<reference evidence="15" key="1">
    <citation type="submission" date="2021-10" db="EMBL/GenBank/DDBJ databases">
        <title>Tropical sea cucumber genome reveals ecological adaptation and Cuvierian tubules defense mechanism.</title>
        <authorList>
            <person name="Chen T."/>
        </authorList>
    </citation>
    <scope>NUCLEOTIDE SEQUENCE</scope>
    <source>
        <strain evidence="15">Nanhai2018</strain>
        <tissue evidence="15">Muscle</tissue>
    </source>
</reference>
<dbReference type="FunFam" id="1.10.630.10:FF:000238">
    <property type="entry name" value="Cytochrome P450 2A6"/>
    <property type="match status" value="1"/>
</dbReference>
<evidence type="ECO:0000256" key="11">
    <source>
        <dbReference type="ARBA" id="ARBA00023033"/>
    </source>
</evidence>
<keyword evidence="10 13" id="KW-0408">Iron</keyword>
<comment type="similarity">
    <text evidence="4">Belongs to the cytochrome P450 family.</text>
</comment>
<keyword evidence="5 13" id="KW-0349">Heme</keyword>
<dbReference type="GO" id="GO:0020037">
    <property type="term" value="F:heme binding"/>
    <property type="evidence" value="ECO:0007669"/>
    <property type="project" value="InterPro"/>
</dbReference>
<comment type="subcellular location">
    <subcellularLocation>
        <location evidence="3">Endoplasmic reticulum membrane</location>
        <topology evidence="3">Peripheral membrane protein</topology>
    </subcellularLocation>
    <subcellularLocation>
        <location evidence="2">Microsome membrane</location>
        <topology evidence="2">Peripheral membrane protein</topology>
    </subcellularLocation>
</comment>
<dbReference type="GO" id="GO:0005789">
    <property type="term" value="C:endoplasmic reticulum membrane"/>
    <property type="evidence" value="ECO:0007669"/>
    <property type="project" value="UniProtKB-SubCell"/>
</dbReference>
<evidence type="ECO:0000256" key="7">
    <source>
        <dbReference type="ARBA" id="ARBA00022824"/>
    </source>
</evidence>
<dbReference type="Proteomes" id="UP001152320">
    <property type="component" value="Chromosome 17"/>
</dbReference>
<gene>
    <name evidence="15" type="ORF">HOLleu_34053</name>
</gene>
<keyword evidence="12" id="KW-0472">Membrane</keyword>
<evidence type="ECO:0000256" key="13">
    <source>
        <dbReference type="PIRSR" id="PIRSR602401-1"/>
    </source>
</evidence>
<sequence>MAPAHSSHQRDDQKILPPGTRNPFTILRIPKSPPIQLTNLSRRYGPLFTFRFPIVGSLVVVLNNHTVIHEALVDNSDAFPNRVTSPLRHKWGIKGRIVYSYKEEHKIIRQFVLDGMKKYYAGKLHEKVAEEARHFCTAVEEKNGKAFDPGFPLTLATGNINAMLNFGRRYEYSDPNLTKFMEAIDYLHVKLIPSALVQKHPGLYDTFLYRKLKESQEFVVNFICDHIREHRATLDPAIPRDLIDMYLMRVDEENSSENPLFVDERGWFTIKDVITSSSLPSAASLQWVIALLCKHQEMQEKIYEELQAAVGNDRLPEFNDLHKMPFTHAFLTEILRYRTVLPVVSREVVRDVIIDGHTIPQGSNVLINYWAAERDPAVWEKPDDFVPERFLSSDGKTLIKQDSTHALGIGHRDCMGKELAMMQMFLFGTTLLQKFHLKFSPHKKPPSMQGITKTVVVVGKFEVCATKR</sequence>
<keyword evidence="8" id="KW-0492">Microsome</keyword>
<dbReference type="GO" id="GO:0006805">
    <property type="term" value="P:xenobiotic metabolic process"/>
    <property type="evidence" value="ECO:0007669"/>
    <property type="project" value="TreeGrafter"/>
</dbReference>
<dbReference type="GO" id="GO:0016712">
    <property type="term" value="F:oxidoreductase activity, acting on paired donors, with incorporation or reduction of molecular oxygen, reduced flavin or flavoprotein as one donor, and incorporation of one atom of oxygen"/>
    <property type="evidence" value="ECO:0007669"/>
    <property type="project" value="TreeGrafter"/>
</dbReference>
<evidence type="ECO:0000256" key="3">
    <source>
        <dbReference type="ARBA" id="ARBA00004406"/>
    </source>
</evidence>
<dbReference type="OrthoDB" id="1055148at2759"/>
<evidence type="ECO:0000256" key="1">
    <source>
        <dbReference type="ARBA" id="ARBA00001971"/>
    </source>
</evidence>
<keyword evidence="9" id="KW-0560">Oxidoreductase</keyword>
<feature type="region of interest" description="Disordered" evidence="14">
    <location>
        <begin position="1"/>
        <end position="22"/>
    </location>
</feature>